<sequence>MLMQSCFKYGAMPTPIELPIDKHHLLLENGLLNSFTTRHHHLVRQELAFTNFLLREAKSLRSMLIYKKRIAGELLPPEGRSSSTSQVVFGDSSKCSLEMMHTSAANYKLADSFMLMVDTASELLYGRGGSRAQQLNVHTKTSVNEHLSFLSERVREAFLELLPFPHWHGSAYKHYLTLQAETAETIGGLERTGVSSVADILSQVASSEV</sequence>
<proteinExistence type="predicted"/>
<dbReference type="Gramene" id="TVU41976">
    <property type="protein sequence ID" value="TVU41976"/>
    <property type="gene ID" value="EJB05_15540"/>
</dbReference>
<evidence type="ECO:0000313" key="1">
    <source>
        <dbReference type="EMBL" id="TVU41976.1"/>
    </source>
</evidence>
<keyword evidence="2" id="KW-1185">Reference proteome</keyword>
<dbReference type="Proteomes" id="UP000324897">
    <property type="component" value="Chromosome 4"/>
</dbReference>
<name>A0A5J9W285_9POAL</name>
<dbReference type="EMBL" id="RWGY01000007">
    <property type="protein sequence ID" value="TVU41976.1"/>
    <property type="molecule type" value="Genomic_DNA"/>
</dbReference>
<comment type="caution">
    <text evidence="1">The sequence shown here is derived from an EMBL/GenBank/DDBJ whole genome shotgun (WGS) entry which is preliminary data.</text>
</comment>
<protein>
    <submittedName>
        <fullName evidence="1">Uncharacterized protein</fullName>
    </submittedName>
</protein>
<reference evidence="1 2" key="1">
    <citation type="journal article" date="2019" name="Sci. Rep.">
        <title>A high-quality genome of Eragrostis curvula grass provides insights into Poaceae evolution and supports new strategies to enhance forage quality.</title>
        <authorList>
            <person name="Carballo J."/>
            <person name="Santos B.A.C.M."/>
            <person name="Zappacosta D."/>
            <person name="Garbus I."/>
            <person name="Selva J.P."/>
            <person name="Gallo C.A."/>
            <person name="Diaz A."/>
            <person name="Albertini E."/>
            <person name="Caccamo M."/>
            <person name="Echenique V."/>
        </authorList>
    </citation>
    <scope>NUCLEOTIDE SEQUENCE [LARGE SCALE GENOMIC DNA]</scope>
    <source>
        <strain evidence="2">cv. Victoria</strain>
        <tissue evidence="1">Leaf</tissue>
    </source>
</reference>
<organism evidence="1 2">
    <name type="scientific">Eragrostis curvula</name>
    <name type="common">weeping love grass</name>
    <dbReference type="NCBI Taxonomy" id="38414"/>
    <lineage>
        <taxon>Eukaryota</taxon>
        <taxon>Viridiplantae</taxon>
        <taxon>Streptophyta</taxon>
        <taxon>Embryophyta</taxon>
        <taxon>Tracheophyta</taxon>
        <taxon>Spermatophyta</taxon>
        <taxon>Magnoliopsida</taxon>
        <taxon>Liliopsida</taxon>
        <taxon>Poales</taxon>
        <taxon>Poaceae</taxon>
        <taxon>PACMAD clade</taxon>
        <taxon>Chloridoideae</taxon>
        <taxon>Eragrostideae</taxon>
        <taxon>Eragrostidinae</taxon>
        <taxon>Eragrostis</taxon>
    </lineage>
</organism>
<dbReference type="AlphaFoldDB" id="A0A5J9W285"/>
<accession>A0A5J9W285</accession>
<feature type="non-terminal residue" evidence="1">
    <location>
        <position position="209"/>
    </location>
</feature>
<gene>
    <name evidence="1" type="ORF">EJB05_15540</name>
</gene>
<evidence type="ECO:0000313" key="2">
    <source>
        <dbReference type="Proteomes" id="UP000324897"/>
    </source>
</evidence>